<comment type="caution">
    <text evidence="8">The sequence shown here is derived from an EMBL/GenBank/DDBJ whole genome shotgun (WGS) entry which is preliminary data.</text>
</comment>
<dbReference type="PRINTS" id="PR00949">
    <property type="entry name" value="TYPE3IMAPROT"/>
</dbReference>
<accession>A0A418VML0</accession>
<dbReference type="Pfam" id="PF00771">
    <property type="entry name" value="FHIPEP"/>
    <property type="match status" value="1"/>
</dbReference>
<dbReference type="NCBIfam" id="TIGR01398">
    <property type="entry name" value="FlhA"/>
    <property type="match status" value="1"/>
</dbReference>
<dbReference type="InterPro" id="IPR006301">
    <property type="entry name" value="FlhA"/>
</dbReference>
<feature type="transmembrane region" description="Helical" evidence="7">
    <location>
        <begin position="39"/>
        <end position="57"/>
    </location>
</feature>
<proteinExistence type="inferred from homology"/>
<comment type="similarity">
    <text evidence="2 7">Belongs to the FHIPEP (flagella/HR/invasion proteins export pore) family.</text>
</comment>
<name>A0A418VML0_9PROT</name>
<keyword evidence="8" id="KW-0282">Flagellum</keyword>
<dbReference type="InterPro" id="IPR042194">
    <property type="entry name" value="FHIPEP_1"/>
</dbReference>
<sequence>MALTEHNPGGPGGGGGSGNMAALSEMFQVAKTSLKRGDVIMAMGIMMIVIGLIMPLPSLLLDMMLGISVTVSILILMVTLFIAKPLDLSSYPTILLITTLLRLSLNMASTRLILTSGHEGTNAAGHVIEAFANFVMGGDFIIGVIVYGILTIVNFKVITAGSGRIAEVAARFTLDAMPGKQMAIDADLSAGMIDESTARARRKELEDESAFFGSMDGASKFVKGDAVAGLMIMFINIIGGVSIAVIRHGMPVMEALDTFTKLTIGDGLVSQIPALVISISSGFLVSKAGAGGSTDKAVVGQLTGHSSALALSAGAILVLALLPGMPMLTFLPIIGLVGGAAYYLPKMRAKQEAQEAERAAEEAAAASSPGGLGPGGAQMADEPIATALAIDLIRLELGYGLLSLINQPQAGSHRLTDQIKGLRRQIAGEVGFVMPAVRIQDNLQLPPNTYIIRIKEIEAGRGDIRPTMLLVMDPRGDAMSLPGETTVEPTFGLPAIWIEPGYREEALFKGYTVVDPSTVVTTHLTELIKDNMPELLSFTETQKLLDETDKDHQKLIADVVPNQITVGGLQRVLQNLLAERVSIRDLPTILEGVSEAASQTRSITQITEHVRSRLARQICDTNTNEMGFIPLVTLSPEWEQAFAESLVGDGDDRQLTMAPSRLQQFITSVRQTFERHAMMGESPVLLTSPLIRPFVRSIVERFRPTTVVMSQNEIHPKARIKTLGQI</sequence>
<gene>
    <name evidence="7 8" type="primary">flhA</name>
    <name evidence="8" type="ORF">D3877_26785</name>
</gene>
<dbReference type="GO" id="GO:0009306">
    <property type="term" value="P:protein secretion"/>
    <property type="evidence" value="ECO:0007669"/>
    <property type="project" value="InterPro"/>
</dbReference>
<dbReference type="Proteomes" id="UP000283458">
    <property type="component" value="Unassembled WGS sequence"/>
</dbReference>
<reference evidence="8 9" key="1">
    <citation type="submission" date="2018-09" db="EMBL/GenBank/DDBJ databases">
        <authorList>
            <person name="Zhu H."/>
        </authorList>
    </citation>
    <scope>NUCLEOTIDE SEQUENCE [LARGE SCALE GENOMIC DNA]</scope>
    <source>
        <strain evidence="8 9">K2W22B-5</strain>
    </source>
</reference>
<dbReference type="Gene3D" id="3.40.50.12790">
    <property type="entry name" value="FHIPEP family, domain 4"/>
    <property type="match status" value="1"/>
</dbReference>
<feature type="transmembrane region" description="Helical" evidence="7">
    <location>
        <begin position="327"/>
        <end position="344"/>
    </location>
</feature>
<dbReference type="PANTHER" id="PTHR30161:SF1">
    <property type="entry name" value="FLAGELLAR BIOSYNTHESIS PROTEIN FLHA-RELATED"/>
    <property type="match status" value="1"/>
</dbReference>
<keyword evidence="7" id="KW-0813">Transport</keyword>
<feature type="transmembrane region" description="Helical" evidence="7">
    <location>
        <begin position="268"/>
        <end position="286"/>
    </location>
</feature>
<evidence type="ECO:0000256" key="6">
    <source>
        <dbReference type="ARBA" id="ARBA00023136"/>
    </source>
</evidence>
<dbReference type="InterPro" id="IPR001712">
    <property type="entry name" value="T3SS_FHIPEP"/>
</dbReference>
<organism evidence="8 9">
    <name type="scientific">Azospirillum cavernae</name>
    <dbReference type="NCBI Taxonomy" id="2320860"/>
    <lineage>
        <taxon>Bacteria</taxon>
        <taxon>Pseudomonadati</taxon>
        <taxon>Pseudomonadota</taxon>
        <taxon>Alphaproteobacteria</taxon>
        <taxon>Rhodospirillales</taxon>
        <taxon>Azospirillaceae</taxon>
        <taxon>Azospirillum</taxon>
    </lineage>
</organism>
<evidence type="ECO:0000256" key="7">
    <source>
        <dbReference type="RuleBase" id="RU364093"/>
    </source>
</evidence>
<dbReference type="InterPro" id="IPR025505">
    <property type="entry name" value="FHIPEP_CS"/>
</dbReference>
<keyword evidence="6 7" id="KW-0472">Membrane</keyword>
<keyword evidence="4 7" id="KW-0812">Transmembrane</keyword>
<keyword evidence="7" id="KW-1006">Bacterial flagellum protein export</keyword>
<keyword evidence="7" id="KW-1005">Bacterial flagellum biogenesis</keyword>
<feature type="transmembrane region" description="Helical" evidence="7">
    <location>
        <begin position="227"/>
        <end position="248"/>
    </location>
</feature>
<dbReference type="PIRSF" id="PIRSF005419">
    <property type="entry name" value="FlhA"/>
    <property type="match status" value="1"/>
</dbReference>
<dbReference type="EMBL" id="QYUL01000005">
    <property type="protein sequence ID" value="RJF77403.1"/>
    <property type="molecule type" value="Genomic_DNA"/>
</dbReference>
<dbReference type="InterPro" id="IPR042193">
    <property type="entry name" value="FHIPEP_3"/>
</dbReference>
<dbReference type="RefSeq" id="WP_119834054.1">
    <property type="nucleotide sequence ID" value="NZ_QYUL01000005.1"/>
</dbReference>
<dbReference type="Gene3D" id="3.40.30.60">
    <property type="entry name" value="FHIPEP family, domain 1"/>
    <property type="match status" value="1"/>
</dbReference>
<evidence type="ECO:0000256" key="4">
    <source>
        <dbReference type="ARBA" id="ARBA00022692"/>
    </source>
</evidence>
<keyword evidence="8" id="KW-0966">Cell projection</keyword>
<dbReference type="InterPro" id="IPR042196">
    <property type="entry name" value="FHIPEP_4"/>
</dbReference>
<comment type="subcellular location">
    <subcellularLocation>
        <location evidence="1 7">Cell membrane</location>
        <topology evidence="1 7">Multi-pass membrane protein</topology>
    </subcellularLocation>
</comment>
<evidence type="ECO:0000256" key="2">
    <source>
        <dbReference type="ARBA" id="ARBA00008835"/>
    </source>
</evidence>
<dbReference type="GO" id="GO:0044780">
    <property type="term" value="P:bacterial-type flagellum assembly"/>
    <property type="evidence" value="ECO:0007669"/>
    <property type="project" value="InterPro"/>
</dbReference>
<evidence type="ECO:0000313" key="9">
    <source>
        <dbReference type="Proteomes" id="UP000283458"/>
    </source>
</evidence>
<feature type="transmembrane region" description="Helical" evidence="7">
    <location>
        <begin position="134"/>
        <end position="155"/>
    </location>
</feature>
<evidence type="ECO:0000256" key="1">
    <source>
        <dbReference type="ARBA" id="ARBA00004651"/>
    </source>
</evidence>
<protein>
    <recommendedName>
        <fullName evidence="7">Flagellar biosynthesis protein FlhA</fullName>
    </recommendedName>
</protein>
<evidence type="ECO:0000313" key="8">
    <source>
        <dbReference type="EMBL" id="RJF77403.1"/>
    </source>
</evidence>
<dbReference type="OrthoDB" id="9759185at2"/>
<keyword evidence="3 7" id="KW-1003">Cell membrane</keyword>
<dbReference type="GO" id="GO:0005886">
    <property type="term" value="C:plasma membrane"/>
    <property type="evidence" value="ECO:0007669"/>
    <property type="project" value="UniProtKB-SubCell"/>
</dbReference>
<dbReference type="AlphaFoldDB" id="A0A418VML0"/>
<comment type="function">
    <text evidence="7">Required for formation of the rod structure of the flagellar apparatus. Together with FliI and FliH, may constitute the export apparatus of flagellin.</text>
</comment>
<dbReference type="PROSITE" id="PS00994">
    <property type="entry name" value="FHIPEP"/>
    <property type="match status" value="1"/>
</dbReference>
<keyword evidence="9" id="KW-1185">Reference proteome</keyword>
<keyword evidence="8" id="KW-0969">Cilium</keyword>
<dbReference type="PANTHER" id="PTHR30161">
    <property type="entry name" value="FLAGELLAR EXPORT PROTEIN, MEMBRANE FLHA SUBUNIT-RELATED"/>
    <property type="match status" value="1"/>
</dbReference>
<keyword evidence="7" id="KW-0653">Protein transport</keyword>
<dbReference type="Gene3D" id="1.10.8.540">
    <property type="entry name" value="FHIPEP family, domain 3"/>
    <property type="match status" value="1"/>
</dbReference>
<evidence type="ECO:0000256" key="3">
    <source>
        <dbReference type="ARBA" id="ARBA00022475"/>
    </source>
</evidence>
<keyword evidence="5 7" id="KW-1133">Transmembrane helix</keyword>
<evidence type="ECO:0000256" key="5">
    <source>
        <dbReference type="ARBA" id="ARBA00022989"/>
    </source>
</evidence>
<feature type="transmembrane region" description="Helical" evidence="7">
    <location>
        <begin position="298"/>
        <end position="321"/>
    </location>
</feature>
<feature type="transmembrane region" description="Helical" evidence="7">
    <location>
        <begin position="63"/>
        <end position="82"/>
    </location>
</feature>